<dbReference type="RefSeq" id="WP_308981607.1">
    <property type="nucleotide sequence ID" value="NZ_JAVIDL010000019.1"/>
</dbReference>
<sequence length="84" mass="9409">MSSTITFKKLPARFNGIVMPLLLSIFMTCIVSCISTLKSLGFEHFQFLLWLSAWGLSWIIAFPSLLLALPVVKKLTAFFVTQPS</sequence>
<dbReference type="Proteomes" id="UP001243844">
    <property type="component" value="Unassembled WGS sequence"/>
</dbReference>
<gene>
    <name evidence="2" type="ORF">RFH47_10655</name>
</gene>
<name>A0AAW8JBX6_9GAMM</name>
<dbReference type="AlphaFoldDB" id="A0AAW8JBX6"/>
<protein>
    <submittedName>
        <fullName evidence="2">DUF2798 domain-containing protein</fullName>
    </submittedName>
</protein>
<feature type="transmembrane region" description="Helical" evidence="1">
    <location>
        <begin position="47"/>
        <end position="69"/>
    </location>
</feature>
<comment type="caution">
    <text evidence="2">The sequence shown here is derived from an EMBL/GenBank/DDBJ whole genome shotgun (WGS) entry which is preliminary data.</text>
</comment>
<accession>A0AAW8JBX6</accession>
<organism evidence="2 3">
    <name type="scientific">Acinetobacter rudis</name>
    <dbReference type="NCBI Taxonomy" id="632955"/>
    <lineage>
        <taxon>Bacteria</taxon>
        <taxon>Pseudomonadati</taxon>
        <taxon>Pseudomonadota</taxon>
        <taxon>Gammaproteobacteria</taxon>
        <taxon>Moraxellales</taxon>
        <taxon>Moraxellaceae</taxon>
        <taxon>Acinetobacter</taxon>
    </lineage>
</organism>
<evidence type="ECO:0000256" key="1">
    <source>
        <dbReference type="SAM" id="Phobius"/>
    </source>
</evidence>
<keyword evidence="1" id="KW-0472">Membrane</keyword>
<feature type="transmembrane region" description="Helical" evidence="1">
    <location>
        <begin position="21"/>
        <end position="41"/>
    </location>
</feature>
<dbReference type="InterPro" id="IPR021529">
    <property type="entry name" value="DUF2798"/>
</dbReference>
<dbReference type="EMBL" id="JAVIDL010000019">
    <property type="protein sequence ID" value="MDQ8936186.1"/>
    <property type="molecule type" value="Genomic_DNA"/>
</dbReference>
<keyword evidence="1" id="KW-1133">Transmembrane helix</keyword>
<reference evidence="2" key="1">
    <citation type="submission" date="2023-08" db="EMBL/GenBank/DDBJ databases">
        <title>Emergence of clinically-relevant ST2 carbapenem-resistant Acinetobacter baumannii strains in hospital sewages in Zhejiang, East of China.</title>
        <authorList>
            <person name="Kaichao C."/>
            <person name="Zhang R."/>
        </authorList>
    </citation>
    <scope>NUCLEOTIDE SEQUENCE</scope>
    <source>
        <strain evidence="2">M-RB-37</strain>
    </source>
</reference>
<keyword evidence="1" id="KW-0812">Transmembrane</keyword>
<evidence type="ECO:0000313" key="2">
    <source>
        <dbReference type="EMBL" id="MDQ8936186.1"/>
    </source>
</evidence>
<evidence type="ECO:0000313" key="3">
    <source>
        <dbReference type="Proteomes" id="UP001243844"/>
    </source>
</evidence>
<proteinExistence type="predicted"/>
<dbReference type="Pfam" id="PF11391">
    <property type="entry name" value="DUF2798"/>
    <property type="match status" value="1"/>
</dbReference>